<dbReference type="GO" id="GO:0005886">
    <property type="term" value="C:plasma membrane"/>
    <property type="evidence" value="ECO:0007669"/>
    <property type="project" value="UniProtKB-SubCell"/>
</dbReference>
<keyword evidence="3" id="KW-1185">Reference proteome</keyword>
<protein>
    <submittedName>
        <fullName evidence="2">ABC-2 family transporter protein</fullName>
    </submittedName>
</protein>
<evidence type="ECO:0000313" key="3">
    <source>
        <dbReference type="Proteomes" id="UP000199529"/>
    </source>
</evidence>
<keyword evidence="1" id="KW-0812">Transmembrane</keyword>
<feature type="transmembrane region" description="Helical" evidence="1">
    <location>
        <begin position="12"/>
        <end position="30"/>
    </location>
</feature>
<accession>A0A1H2YQ33</accession>
<keyword evidence="1" id="KW-0472">Membrane</keyword>
<evidence type="ECO:0000313" key="2">
    <source>
        <dbReference type="EMBL" id="SDX07343.1"/>
    </source>
</evidence>
<dbReference type="STRING" id="418495.SAMN05216215_1007121"/>
<name>A0A1H2YQ33_9PSEU</name>
<feature type="transmembrane region" description="Helical" evidence="1">
    <location>
        <begin position="69"/>
        <end position="88"/>
    </location>
</feature>
<reference evidence="3" key="1">
    <citation type="submission" date="2016-10" db="EMBL/GenBank/DDBJ databases">
        <authorList>
            <person name="Varghese N."/>
            <person name="Submissions S."/>
        </authorList>
    </citation>
    <scope>NUCLEOTIDE SEQUENCE [LARGE SCALE GENOMIC DNA]</scope>
    <source>
        <strain evidence="3">CGMCC 4.3530</strain>
    </source>
</reference>
<organism evidence="2 3">
    <name type="scientific">Saccharopolyspora shandongensis</name>
    <dbReference type="NCBI Taxonomy" id="418495"/>
    <lineage>
        <taxon>Bacteria</taxon>
        <taxon>Bacillati</taxon>
        <taxon>Actinomycetota</taxon>
        <taxon>Actinomycetes</taxon>
        <taxon>Pseudonocardiales</taxon>
        <taxon>Pseudonocardiaceae</taxon>
        <taxon>Saccharopolyspora</taxon>
    </lineage>
</organism>
<dbReference type="Proteomes" id="UP000199529">
    <property type="component" value="Unassembled WGS sequence"/>
</dbReference>
<dbReference type="GO" id="GO:0140359">
    <property type="term" value="F:ABC-type transporter activity"/>
    <property type="evidence" value="ECO:0007669"/>
    <property type="project" value="InterPro"/>
</dbReference>
<feature type="transmembrane region" description="Helical" evidence="1">
    <location>
        <begin position="279"/>
        <end position="304"/>
    </location>
</feature>
<gene>
    <name evidence="2" type="ORF">SAMN05216215_1007121</name>
</gene>
<proteinExistence type="predicted"/>
<dbReference type="RefSeq" id="WP_093264019.1">
    <property type="nucleotide sequence ID" value="NZ_FNOK01000007.1"/>
</dbReference>
<dbReference type="AlphaFoldDB" id="A0A1H2YQ33"/>
<feature type="transmembrane region" description="Helical" evidence="1">
    <location>
        <begin position="148"/>
        <end position="170"/>
    </location>
</feature>
<dbReference type="OrthoDB" id="3579673at2"/>
<feature type="transmembrane region" description="Helical" evidence="1">
    <location>
        <begin position="177"/>
        <end position="199"/>
    </location>
</feature>
<dbReference type="EMBL" id="FNOK01000007">
    <property type="protein sequence ID" value="SDX07343.1"/>
    <property type="molecule type" value="Genomic_DNA"/>
</dbReference>
<keyword evidence="1" id="KW-1133">Transmembrane helix</keyword>
<feature type="transmembrane region" description="Helical" evidence="1">
    <location>
        <begin position="109"/>
        <end position="136"/>
    </location>
</feature>
<sequence length="309" mass="33982">MIWLTWRQHRLMIALVGAVLLGFAAWFLLLGNGMRGSLGPAELAECIGFGMDCGEWTSSLGLLNSLQTTLLPVLPALIGAFLGAPMLTREIEQRTFRYAWTQGVSREHWLFSKVFLLGGAIAVLSAVFSAAYMWFFQPAVPEWSWFDAFGMLLPSFPATCVFGFALGVLAGTVTKHLLVGMALSLVGFLALFLPVVAWLRPHYMSPMQLTVDEYYSGPRGWVTEFVYRSPAGEELDIFEALRASGISHAPNSFGSAETDQLSAAGYTQIMLVQPGSRFWTFQFVDAGVFLVLAAACIALTCWLLRRKAI</sequence>
<evidence type="ECO:0000256" key="1">
    <source>
        <dbReference type="SAM" id="Phobius"/>
    </source>
</evidence>